<evidence type="ECO:0000313" key="2">
    <source>
        <dbReference type="Proteomes" id="UP000240206"/>
    </source>
</evidence>
<proteinExistence type="predicted"/>
<comment type="caution">
    <text evidence="1">The sequence shown here is derived from an EMBL/GenBank/DDBJ whole genome shotgun (WGS) entry which is preliminary data.</text>
</comment>
<dbReference type="AlphaFoldDB" id="A0A2P7EAG3"/>
<dbReference type="EMBL" id="PXVC01000220">
    <property type="protein sequence ID" value="PSI00200.1"/>
    <property type="molecule type" value="Genomic_DNA"/>
</dbReference>
<protein>
    <submittedName>
        <fullName evidence="1">Uncharacterized protein</fullName>
    </submittedName>
</protein>
<evidence type="ECO:0000313" key="1">
    <source>
        <dbReference type="EMBL" id="PSI00200.1"/>
    </source>
</evidence>
<keyword evidence="2" id="KW-1185">Reference proteome</keyword>
<gene>
    <name evidence="1" type="ORF">C7K08_14455</name>
</gene>
<dbReference type="Proteomes" id="UP000240206">
    <property type="component" value="Unassembled WGS sequence"/>
</dbReference>
<reference evidence="2" key="1">
    <citation type="submission" date="2018-03" db="EMBL/GenBank/DDBJ databases">
        <title>Ecological and genomic features of two cosmopolitan and abundant freshwater picocyanobacteria.</title>
        <authorList>
            <person name="Cabello-Yeves P.J."/>
            <person name="Picazo A."/>
            <person name="Camacho A."/>
            <person name="Callieri C."/>
            <person name="Rosselli R."/>
            <person name="Roda-Garcia J."/>
            <person name="Coutinho F.H."/>
            <person name="Rodriguez-Valera F."/>
        </authorList>
    </citation>
    <scope>NUCLEOTIDE SEQUENCE [LARGE SCALE GENOMIC DNA]</scope>
    <source>
        <strain evidence="2">Tous</strain>
    </source>
</reference>
<accession>A0A2P7EAG3</accession>
<feature type="non-terminal residue" evidence="1">
    <location>
        <position position="114"/>
    </location>
</feature>
<organism evidence="1 2">
    <name type="scientific">Synechococcus lacustris str. Tous</name>
    <dbReference type="NCBI Taxonomy" id="1910958"/>
    <lineage>
        <taxon>Bacteria</taxon>
        <taxon>Bacillati</taxon>
        <taxon>Cyanobacteriota</taxon>
        <taxon>Cyanophyceae</taxon>
        <taxon>Synechococcales</taxon>
        <taxon>Synechococcaceae</taxon>
        <taxon>Synechococcus</taxon>
    </lineage>
</organism>
<sequence length="114" mass="12430">MPISNAAQLQNQLMHISFDMQHLCDNPTDITSAIDLLNRSYKTPAAAAARQRLHADPAIAALVQERYWGEWPNVATLITYPAGSLGYVYGHLLFDQGLEPLAPPQLSADISAAD</sequence>
<name>A0A2P7EAG3_9SYNE</name>